<name>A0ABX8CPU0_9NOCA</name>
<proteinExistence type="inferred from homology"/>
<sequence>MLRSWSFTDVEFLVLWEELGEELLPEPLFFTSRAPLWSAFQDSRTRARDGLRDRDPDLAEVLRVLRAPDVKVELRGWDGRGRRSRGSSIRAVGVRSGDAGYLLVQQPGETATHTSRFTITEFWASELAEQVLRLLPDVEAGHGREVVLAESEDAATTDYGFGLSPAHETLEGGIVDRAADFRAALASAQGVIDVVQGRSRFGPRGITRHHLEWRDLEADGRYLITADLPPVAVPADRRRLVAAVDTLIAEVLLAVADEWEVNQ</sequence>
<evidence type="ECO:0000256" key="2">
    <source>
        <dbReference type="ARBA" id="ARBA00006411"/>
    </source>
</evidence>
<evidence type="ECO:0000256" key="1">
    <source>
        <dbReference type="ARBA" id="ARBA00004496"/>
    </source>
</evidence>
<keyword evidence="3" id="KW-0963">Cytoplasm</keyword>
<dbReference type="EMBL" id="CP074371">
    <property type="protein sequence ID" value="QVI21920.1"/>
    <property type="molecule type" value="Genomic_DNA"/>
</dbReference>
<evidence type="ECO:0000256" key="3">
    <source>
        <dbReference type="ARBA" id="ARBA00022490"/>
    </source>
</evidence>
<comment type="similarity">
    <text evidence="2">Belongs to the EspG family.</text>
</comment>
<accession>A0ABX8CPU0</accession>
<keyword evidence="6" id="KW-1185">Reference proteome</keyword>
<comment type="subcellular location">
    <subcellularLocation>
        <location evidence="1">Cytoplasm</location>
    </subcellularLocation>
</comment>
<keyword evidence="4" id="KW-0143">Chaperone</keyword>
<reference evidence="5 6" key="1">
    <citation type="submission" date="2021-04" db="EMBL/GenBank/DDBJ databases">
        <title>Nocardia tengchongensis.</title>
        <authorList>
            <person name="Zhuang k."/>
            <person name="Ran Y."/>
            <person name="Li W."/>
        </authorList>
    </citation>
    <scope>NUCLEOTIDE SEQUENCE [LARGE SCALE GENOMIC DNA]</scope>
    <source>
        <strain evidence="5 6">CFH S0057</strain>
    </source>
</reference>
<evidence type="ECO:0000313" key="6">
    <source>
        <dbReference type="Proteomes" id="UP000683310"/>
    </source>
</evidence>
<protein>
    <submittedName>
        <fullName evidence="5">ESX secretion-associated protein EspG</fullName>
    </submittedName>
</protein>
<organism evidence="5 6">
    <name type="scientific">Nocardia tengchongensis</name>
    <dbReference type="NCBI Taxonomy" id="2055889"/>
    <lineage>
        <taxon>Bacteria</taxon>
        <taxon>Bacillati</taxon>
        <taxon>Actinomycetota</taxon>
        <taxon>Actinomycetes</taxon>
        <taxon>Mycobacteriales</taxon>
        <taxon>Nocardiaceae</taxon>
        <taxon>Nocardia</taxon>
    </lineage>
</organism>
<evidence type="ECO:0000256" key="4">
    <source>
        <dbReference type="ARBA" id="ARBA00023186"/>
    </source>
</evidence>
<dbReference type="Pfam" id="PF14011">
    <property type="entry name" value="ESX-1_EspG"/>
    <property type="match status" value="1"/>
</dbReference>
<evidence type="ECO:0000313" key="5">
    <source>
        <dbReference type="EMBL" id="QVI21920.1"/>
    </source>
</evidence>
<gene>
    <name evidence="5" type="ORF">KHQ06_01795</name>
</gene>
<dbReference type="InterPro" id="IPR025734">
    <property type="entry name" value="EspG"/>
</dbReference>
<dbReference type="Proteomes" id="UP000683310">
    <property type="component" value="Chromosome"/>
</dbReference>